<keyword evidence="2" id="KW-1185">Reference proteome</keyword>
<dbReference type="InterPro" id="IPR036567">
    <property type="entry name" value="RHF-like"/>
</dbReference>
<evidence type="ECO:0000313" key="1">
    <source>
        <dbReference type="EMBL" id="QOY85729.1"/>
    </source>
</evidence>
<proteinExistence type="predicted"/>
<dbReference type="Gene3D" id="3.30.160.100">
    <property type="entry name" value="Ribosome hibernation promotion factor-like"/>
    <property type="match status" value="1"/>
</dbReference>
<protein>
    <submittedName>
        <fullName evidence="1">HPF/RaiA family ribosome-associated protein</fullName>
    </submittedName>
</protein>
<reference evidence="1 2" key="1">
    <citation type="submission" date="2020-10" db="EMBL/GenBank/DDBJ databases">
        <title>Complete genome sequence of Paludibaculum fermentans P105T, a facultatively anaerobic acidobacterium capable of dissimilatory Fe(III) reduction.</title>
        <authorList>
            <person name="Dedysh S.N."/>
            <person name="Beletsky A.V."/>
            <person name="Kulichevskaya I.S."/>
            <person name="Mardanov A.V."/>
            <person name="Ravin N.V."/>
        </authorList>
    </citation>
    <scope>NUCLEOTIDE SEQUENCE [LARGE SCALE GENOMIC DNA]</scope>
    <source>
        <strain evidence="1 2">P105</strain>
    </source>
</reference>
<accession>A0A7S7NLF6</accession>
<name>A0A7S7NLF6_PALFE</name>
<dbReference type="KEGG" id="pfer:IRI77_23255"/>
<sequence length="122" mass="13747">MNLSIRTHGIELTGELQQYVERRIGFALDRYETRLSEVVVYLDDTNGPKGGVDKLCQITAELPGIDRVKILEQNATFAGAVDGAARRLGYRIHQVLRRRRPEDAQHRLHRRAARLESVGGAV</sequence>
<dbReference type="AlphaFoldDB" id="A0A7S7NLF6"/>
<dbReference type="InterPro" id="IPR003489">
    <property type="entry name" value="RHF/RaiA"/>
</dbReference>
<organism evidence="1 2">
    <name type="scientific">Paludibaculum fermentans</name>
    <dbReference type="NCBI Taxonomy" id="1473598"/>
    <lineage>
        <taxon>Bacteria</taxon>
        <taxon>Pseudomonadati</taxon>
        <taxon>Acidobacteriota</taxon>
        <taxon>Terriglobia</taxon>
        <taxon>Bryobacterales</taxon>
        <taxon>Bryobacteraceae</taxon>
        <taxon>Paludibaculum</taxon>
    </lineage>
</organism>
<dbReference type="EMBL" id="CP063849">
    <property type="protein sequence ID" value="QOY85729.1"/>
    <property type="molecule type" value="Genomic_DNA"/>
</dbReference>
<dbReference type="Pfam" id="PF02482">
    <property type="entry name" value="Ribosomal_S30AE"/>
    <property type="match status" value="1"/>
</dbReference>
<dbReference type="Proteomes" id="UP000593892">
    <property type="component" value="Chromosome"/>
</dbReference>
<gene>
    <name evidence="1" type="ORF">IRI77_23255</name>
</gene>
<evidence type="ECO:0000313" key="2">
    <source>
        <dbReference type="Proteomes" id="UP000593892"/>
    </source>
</evidence>
<dbReference type="RefSeq" id="WP_194447399.1">
    <property type="nucleotide sequence ID" value="NZ_CP063849.1"/>
</dbReference>
<dbReference type="SUPFAM" id="SSF69754">
    <property type="entry name" value="Ribosome binding protein Y (YfiA homologue)"/>
    <property type="match status" value="1"/>
</dbReference>